<keyword evidence="1" id="KW-0812">Transmembrane</keyword>
<dbReference type="EMBL" id="JTJL01000001">
    <property type="protein sequence ID" value="OBW96423.1"/>
    <property type="molecule type" value="Genomic_DNA"/>
</dbReference>
<keyword evidence="1" id="KW-1133">Transmembrane helix</keyword>
<dbReference type="AlphaFoldDB" id="A0A1A7P342"/>
<keyword evidence="1" id="KW-0472">Membrane</keyword>
<gene>
    <name evidence="2" type="ORF">QS62_00310</name>
</gene>
<sequence>MEDILVSLSARATVTVLFAPVMLMLLLPLKTTLLAVSVLQEASTNVAAVPSVSQYTTLGLEVPSIFNPPVAAHTFIEPIAALPPNIAIAIAVVKRFRENLLFEVAWRLSVVLYLL</sequence>
<reference evidence="2 3" key="1">
    <citation type="submission" date="2014-11" db="EMBL/GenBank/DDBJ databases">
        <title>Pan-genome of Gallibacterium spp.</title>
        <authorList>
            <person name="Kudirkiene E."/>
            <person name="Bojesen A.M."/>
        </authorList>
    </citation>
    <scope>NUCLEOTIDE SEQUENCE [LARGE SCALE GENOMIC DNA]</scope>
    <source>
        <strain evidence="2 3">F150</strain>
    </source>
</reference>
<dbReference type="RefSeq" id="WP_066104139.1">
    <property type="nucleotide sequence ID" value="NZ_JTJL01000001.1"/>
</dbReference>
<proteinExistence type="predicted"/>
<evidence type="ECO:0000313" key="2">
    <source>
        <dbReference type="EMBL" id="OBW96423.1"/>
    </source>
</evidence>
<evidence type="ECO:0000313" key="3">
    <source>
        <dbReference type="Proteomes" id="UP000092649"/>
    </source>
</evidence>
<comment type="caution">
    <text evidence="2">The sequence shown here is derived from an EMBL/GenBank/DDBJ whole genome shotgun (WGS) entry which is preliminary data.</text>
</comment>
<accession>A0A1A7P342</accession>
<keyword evidence="3" id="KW-1185">Reference proteome</keyword>
<organism evidence="2 3">
    <name type="scientific">Gallibacterium salpingitidis</name>
    <dbReference type="NCBI Taxonomy" id="505341"/>
    <lineage>
        <taxon>Bacteria</taxon>
        <taxon>Pseudomonadati</taxon>
        <taxon>Pseudomonadota</taxon>
        <taxon>Gammaproteobacteria</taxon>
        <taxon>Pasteurellales</taxon>
        <taxon>Pasteurellaceae</taxon>
        <taxon>Gallibacterium</taxon>
    </lineage>
</organism>
<protein>
    <submittedName>
        <fullName evidence="2">Uncharacterized protein</fullName>
    </submittedName>
</protein>
<dbReference type="Proteomes" id="UP000092649">
    <property type="component" value="Unassembled WGS sequence"/>
</dbReference>
<name>A0A1A7P342_9PAST</name>
<evidence type="ECO:0000256" key="1">
    <source>
        <dbReference type="SAM" id="Phobius"/>
    </source>
</evidence>
<feature type="transmembrane region" description="Helical" evidence="1">
    <location>
        <begin position="6"/>
        <end position="27"/>
    </location>
</feature>